<dbReference type="Pfam" id="PF06345">
    <property type="entry name" value="Drf_DAD"/>
    <property type="match status" value="1"/>
</dbReference>
<evidence type="ECO:0000313" key="10">
    <source>
        <dbReference type="RefSeq" id="XP_052738807.1"/>
    </source>
</evidence>
<feature type="domain" description="DAD" evidence="6">
    <location>
        <begin position="1025"/>
        <end position="1054"/>
    </location>
</feature>
<dbReference type="SMART" id="SM01139">
    <property type="entry name" value="Drf_FH3"/>
    <property type="match status" value="1"/>
</dbReference>
<name>A0ABM3LIB5_BICAN</name>
<protein>
    <submittedName>
        <fullName evidence="10">Protein diaphanous</fullName>
    </submittedName>
</protein>
<dbReference type="PROSITE" id="PS51232">
    <property type="entry name" value="GBD_FH3"/>
    <property type="match status" value="1"/>
</dbReference>
<dbReference type="Gene3D" id="1.10.238.150">
    <property type="entry name" value="Formin, FH3 diaphanous domain"/>
    <property type="match status" value="1"/>
</dbReference>
<evidence type="ECO:0000259" key="7">
    <source>
        <dbReference type="PROSITE" id="PS51232"/>
    </source>
</evidence>
<feature type="domain" description="FH2" evidence="8">
    <location>
        <begin position="606"/>
        <end position="1006"/>
    </location>
</feature>
<keyword evidence="9" id="KW-1185">Reference proteome</keyword>
<dbReference type="InterPro" id="IPR014768">
    <property type="entry name" value="GBD/FH3_dom"/>
</dbReference>
<reference evidence="10" key="1">
    <citation type="submission" date="2025-08" db="UniProtKB">
        <authorList>
            <consortium name="RefSeq"/>
        </authorList>
    </citation>
    <scope>IDENTIFICATION</scope>
</reference>
<accession>A0ABM3LIB5</accession>
<dbReference type="InterPro" id="IPR010473">
    <property type="entry name" value="GTPase-bd"/>
</dbReference>
<proteinExistence type="inferred from homology"/>
<dbReference type="Proteomes" id="UP001652582">
    <property type="component" value="Chromosome 8"/>
</dbReference>
<evidence type="ECO:0000256" key="4">
    <source>
        <dbReference type="ARBA" id="ARBA00023054"/>
    </source>
</evidence>
<keyword evidence="3" id="KW-0963">Cytoplasm</keyword>
<evidence type="ECO:0000259" key="6">
    <source>
        <dbReference type="PROSITE" id="PS51231"/>
    </source>
</evidence>
<evidence type="ECO:0000256" key="3">
    <source>
        <dbReference type="ARBA" id="ARBA00022490"/>
    </source>
</evidence>
<feature type="region of interest" description="Disordered" evidence="5">
    <location>
        <begin position="31"/>
        <end position="62"/>
    </location>
</feature>
<feature type="region of interest" description="Disordered" evidence="5">
    <location>
        <begin position="478"/>
        <end position="588"/>
    </location>
</feature>
<dbReference type="InterPro" id="IPR042201">
    <property type="entry name" value="FH2_Formin_sf"/>
</dbReference>
<dbReference type="Gene3D" id="1.20.58.2220">
    <property type="entry name" value="Formin, FH2 domain"/>
    <property type="match status" value="1"/>
</dbReference>
<comment type="subcellular location">
    <subcellularLocation>
        <location evidence="1">Cytoplasm</location>
    </subcellularLocation>
</comment>
<feature type="compositionally biased region" description="Basic and acidic residues" evidence="5">
    <location>
        <begin position="42"/>
        <end position="53"/>
    </location>
</feature>
<feature type="compositionally biased region" description="Pro residues" evidence="5">
    <location>
        <begin position="512"/>
        <end position="586"/>
    </location>
</feature>
<gene>
    <name evidence="10" type="primary">LOC112052023</name>
</gene>
<feature type="domain" description="GBD/FH3" evidence="7">
    <location>
        <begin position="67"/>
        <end position="424"/>
    </location>
</feature>
<dbReference type="Gene3D" id="1.10.20.40">
    <property type="entry name" value="Formin, diaphanous GTPase-binding domain"/>
    <property type="match status" value="1"/>
</dbReference>
<dbReference type="SUPFAM" id="SSF48371">
    <property type="entry name" value="ARM repeat"/>
    <property type="match status" value="1"/>
</dbReference>
<feature type="region of interest" description="Disordered" evidence="5">
    <location>
        <begin position="1041"/>
        <end position="1079"/>
    </location>
</feature>
<dbReference type="PANTHER" id="PTHR45691:SF6">
    <property type="entry name" value="PROTEIN DIAPHANOUS"/>
    <property type="match status" value="1"/>
</dbReference>
<dbReference type="RefSeq" id="XP_052738807.1">
    <property type="nucleotide sequence ID" value="XM_052882847.1"/>
</dbReference>
<dbReference type="PANTHER" id="PTHR45691">
    <property type="entry name" value="PROTEIN DIAPHANOUS"/>
    <property type="match status" value="1"/>
</dbReference>
<dbReference type="InterPro" id="IPR014767">
    <property type="entry name" value="DAD_dom"/>
</dbReference>
<evidence type="ECO:0000256" key="2">
    <source>
        <dbReference type="ARBA" id="ARBA00008214"/>
    </source>
</evidence>
<evidence type="ECO:0000256" key="5">
    <source>
        <dbReference type="SAM" id="MobiDB-lite"/>
    </source>
</evidence>
<dbReference type="PROSITE" id="PS51231">
    <property type="entry name" value="DAD"/>
    <property type="match status" value="1"/>
</dbReference>
<dbReference type="SMART" id="SM01140">
    <property type="entry name" value="Drf_GBD"/>
    <property type="match status" value="1"/>
</dbReference>
<dbReference type="InterPro" id="IPR044933">
    <property type="entry name" value="DIA_GBD_sf"/>
</dbReference>
<dbReference type="Pfam" id="PF02181">
    <property type="entry name" value="FH2"/>
    <property type="match status" value="1"/>
</dbReference>
<feature type="compositionally biased region" description="Low complexity" evidence="5">
    <location>
        <begin position="1067"/>
        <end position="1079"/>
    </location>
</feature>
<feature type="compositionally biased region" description="Basic and acidic residues" evidence="5">
    <location>
        <begin position="992"/>
        <end position="1013"/>
    </location>
</feature>
<dbReference type="Gene3D" id="6.10.30.30">
    <property type="match status" value="1"/>
</dbReference>
<dbReference type="InterPro" id="IPR051412">
    <property type="entry name" value="Formin_Homology_Diaphanous_sf"/>
</dbReference>
<dbReference type="InterPro" id="IPR010472">
    <property type="entry name" value="FH3_dom"/>
</dbReference>
<dbReference type="PROSITE" id="PS51444">
    <property type="entry name" value="FH2"/>
    <property type="match status" value="1"/>
</dbReference>
<dbReference type="SUPFAM" id="SSF101447">
    <property type="entry name" value="Formin homology 2 domain (FH2 domain)"/>
    <property type="match status" value="1"/>
</dbReference>
<dbReference type="InterPro" id="IPR016024">
    <property type="entry name" value="ARM-type_fold"/>
</dbReference>
<dbReference type="Gene3D" id="1.20.58.630">
    <property type="match status" value="1"/>
</dbReference>
<dbReference type="InterPro" id="IPR015425">
    <property type="entry name" value="FH2_Formin"/>
</dbReference>
<sequence length="1093" mass="122387">MNLESTMYNSLPRLKRKETWKRKSGLDTWFGRPKKAGAGPERGYDTVPRAEPRADDDEPAREYTSKIDALDDAQLERRFEEMLTDMNIGEKKKEPLRKYSRDQKKKMLVAYKFVNAQEGRSKFEKPSDYVTYLNQPELSVGKLHSCLENLRISLTNNPLSWIEEFGAKGIESLLTTLNVCYINDSRYDRVQYECIRCLSAILNNTVGIRAVFECREALPVLARSLDARKPHCALEAAKVLAAICLIPNGHEKVLEAITMAGESSRKARLLPIIEGLEAKAPESLKNGCMQLMNAIITEPEELEFRLHLRSEFMRTGLCDLIDDLRAGAEDAGRKIQMNVFDSHAAADQDEYLAKFDDVRADFNDVNECFELVKNVVVDSPAEPYLLSIMQHLLFIRDDEEIRPAYYKLIEECITQIVLHKNGYDPDFRYTQRFNIDVQPLIDGLIEKSRAEEERKVEDLNAKLEAAIAARQEAEARAAHLEDRLKQASAPTGPGGVTHGNIAAIAKSIGSPGGPPPPPPPPMPGGGGPPPPPPPPMMPGGGLPVPPPPPMPGGPMGPPPPPMPGMGPPPPPPMMGMGPRPPPPPGMMGPMAPRMPQPDILPHGLKPKKKWEVEGPLKRANWKTIVPQKMSEKAFWLTVQEDKLASPDILTGLAAKFSSKPVAKRKNEDNVDKVHTLKKVKDLKVLDSKAAQNLSILLGGSLKHMSYEHIRSCVLRCDTTVLTANVLDLLIQYLPPADQLKKLADLKCKSEELTAAEQFAATVADIKRLVPRLRSLAFREHYSEMISELKPDIVSGTAACEEVKTSRKFAKILELLLLLGNYMNTGSNNAGAFGFEISFLTKLTSTKDLENKQTLLHYLVDTIEGKFPDVLAFAEEMPHIDRAARVSMENLQKALKKMDNDIKALETDLNNSRVPQGPDDLFHETMSNFAKEAREQCDLLHSMFRKMEALYSELAEYYVFDPHKYTLEEFFSDIKTFKDAFATAHQENVVARETEERARRARDARAAAERERRDRQHRYKQFVDMEQAQDGVMDSLMEALQSGSAFSRERPRKKANPRVAGAERRAQLNRSRSRSGLTGLLTTRELTNELLSNA</sequence>
<keyword evidence="4" id="KW-0175">Coiled coil</keyword>
<dbReference type="GeneID" id="112052023"/>
<dbReference type="Pfam" id="PF06367">
    <property type="entry name" value="Drf_FH3"/>
    <property type="match status" value="1"/>
</dbReference>
<dbReference type="SMART" id="SM00498">
    <property type="entry name" value="FH2"/>
    <property type="match status" value="1"/>
</dbReference>
<dbReference type="InterPro" id="IPR011989">
    <property type="entry name" value="ARM-like"/>
</dbReference>
<evidence type="ECO:0000259" key="8">
    <source>
        <dbReference type="PROSITE" id="PS51444"/>
    </source>
</evidence>
<dbReference type="InterPro" id="IPR010465">
    <property type="entry name" value="Drf_DAD"/>
</dbReference>
<feature type="region of interest" description="Disordered" evidence="5">
    <location>
        <begin position="992"/>
        <end position="1014"/>
    </location>
</feature>
<comment type="similarity">
    <text evidence="2">Belongs to the formin homology family. Diaphanous subfamily.</text>
</comment>
<evidence type="ECO:0000313" key="9">
    <source>
        <dbReference type="Proteomes" id="UP001652582"/>
    </source>
</evidence>
<organism evidence="9 10">
    <name type="scientific">Bicyclus anynana</name>
    <name type="common">Squinting bush brown butterfly</name>
    <dbReference type="NCBI Taxonomy" id="110368"/>
    <lineage>
        <taxon>Eukaryota</taxon>
        <taxon>Metazoa</taxon>
        <taxon>Ecdysozoa</taxon>
        <taxon>Arthropoda</taxon>
        <taxon>Hexapoda</taxon>
        <taxon>Insecta</taxon>
        <taxon>Pterygota</taxon>
        <taxon>Neoptera</taxon>
        <taxon>Endopterygota</taxon>
        <taxon>Lepidoptera</taxon>
        <taxon>Glossata</taxon>
        <taxon>Ditrysia</taxon>
        <taxon>Papilionoidea</taxon>
        <taxon>Nymphalidae</taxon>
        <taxon>Satyrinae</taxon>
        <taxon>Satyrini</taxon>
        <taxon>Mycalesina</taxon>
        <taxon>Bicyclus</taxon>
    </lineage>
</organism>
<dbReference type="Gene3D" id="1.25.10.10">
    <property type="entry name" value="Leucine-rich Repeat Variant"/>
    <property type="match status" value="1"/>
</dbReference>
<dbReference type="Pfam" id="PF06371">
    <property type="entry name" value="Drf_GBD"/>
    <property type="match status" value="1"/>
</dbReference>
<evidence type="ECO:0000256" key="1">
    <source>
        <dbReference type="ARBA" id="ARBA00004496"/>
    </source>
</evidence>